<keyword evidence="1" id="KW-0472">Membrane</keyword>
<keyword evidence="1" id="KW-0812">Transmembrane</keyword>
<dbReference type="GeneID" id="114331846"/>
<feature type="transmembrane region" description="Helical" evidence="1">
    <location>
        <begin position="295"/>
        <end position="313"/>
    </location>
</feature>
<dbReference type="RefSeq" id="XP_028137323.1">
    <property type="nucleotide sequence ID" value="XM_028281522.1"/>
</dbReference>
<dbReference type="GO" id="GO:0070073">
    <property type="term" value="P:clustering of voltage-gated calcium channels"/>
    <property type="evidence" value="ECO:0007669"/>
    <property type="project" value="TreeGrafter"/>
</dbReference>
<dbReference type="OrthoDB" id="45313at2759"/>
<evidence type="ECO:0000313" key="2">
    <source>
        <dbReference type="EnsemblMetazoa" id="XP_028137323.1"/>
    </source>
</evidence>
<dbReference type="FunCoup" id="A0A6P7FWR3">
    <property type="interactions" value="3"/>
</dbReference>
<dbReference type="GO" id="GO:0042734">
    <property type="term" value="C:presynaptic membrane"/>
    <property type="evidence" value="ECO:0007669"/>
    <property type="project" value="TreeGrafter"/>
</dbReference>
<dbReference type="EnsemblMetazoa" id="XM_028281522.2">
    <property type="protein sequence ID" value="XP_028137323.1"/>
    <property type="gene ID" value="LOC114331846"/>
</dbReference>
<dbReference type="PANTHER" id="PTHR35270:SF2">
    <property type="entry name" value="FUSELESS, ISOFORM A"/>
    <property type="match status" value="1"/>
</dbReference>
<protein>
    <submittedName>
        <fullName evidence="4">Uncharacterized protein LOC114331846 isoform X1</fullName>
    </submittedName>
</protein>
<organism evidence="4">
    <name type="scientific">Diabrotica virgifera virgifera</name>
    <name type="common">western corn rootworm</name>
    <dbReference type="NCBI Taxonomy" id="50390"/>
    <lineage>
        <taxon>Eukaryota</taxon>
        <taxon>Metazoa</taxon>
        <taxon>Ecdysozoa</taxon>
        <taxon>Arthropoda</taxon>
        <taxon>Hexapoda</taxon>
        <taxon>Insecta</taxon>
        <taxon>Pterygota</taxon>
        <taxon>Neoptera</taxon>
        <taxon>Endopterygota</taxon>
        <taxon>Coleoptera</taxon>
        <taxon>Polyphaga</taxon>
        <taxon>Cucujiformia</taxon>
        <taxon>Chrysomeloidea</taxon>
        <taxon>Chrysomelidae</taxon>
        <taxon>Galerucinae</taxon>
        <taxon>Diabroticina</taxon>
        <taxon>Diabroticites</taxon>
        <taxon>Diabrotica</taxon>
    </lineage>
</organism>
<dbReference type="KEGG" id="dvv:114331846"/>
<keyword evidence="1" id="KW-1133">Transmembrane helix</keyword>
<sequence>MRGSTAGLPDTVIQGYNASYYTFLTILDTLFAFFVLCPCVVAYWRGAWGLMDIYLADYSLFYNGLISLGIGLFGHCVFMCFQKVFEEKFHPDKNRILYYVVSRLYTVCFAFTCVNGWRGPWEFLYIPYKSDVKSISATTGVGIVALLAMRGLRNVTAPPFVIVNDSVKGYFEVPTLFRTPMEERKSLFVLDCLFSIAVVGTLVVFVWRGVWLLVDLFLFPEDLVFSYWCSLVIGYACVAIAFLLQPVMRYLCERLTGAARLLLADLYTLFALFGTVNVWRGIWSLLNVYFLPDNLELSCWITHWVSLIILILCRCSNSLLVRGVYIDAEEPGGECAIFPCYYLRIILRKKKLKKLNLNAFTLNDTLKVHQKDGDPQINSYDTLKVHQKDGDPQNNHVININTISNTVEGNNDLKVPT</sequence>
<proteinExistence type="predicted"/>
<feature type="transmembrane region" description="Helical" evidence="1">
    <location>
        <begin position="64"/>
        <end position="84"/>
    </location>
</feature>
<feature type="transmembrane region" description="Helical" evidence="1">
    <location>
        <begin position="96"/>
        <end position="117"/>
    </location>
</feature>
<dbReference type="InterPro" id="IPR032751">
    <property type="entry name" value="Fuseless"/>
</dbReference>
<dbReference type="AlphaFoldDB" id="A0A6P7FWR3"/>
<evidence type="ECO:0000313" key="4">
    <source>
        <dbReference type="RefSeq" id="XP_028137323.1"/>
    </source>
</evidence>
<name>A0A6P7FWR3_DIAVI</name>
<dbReference type="InParanoid" id="A0A6P7FWR3"/>
<dbReference type="GO" id="GO:0007270">
    <property type="term" value="P:neuron-neuron synaptic transmission"/>
    <property type="evidence" value="ECO:0007669"/>
    <property type="project" value="TreeGrafter"/>
</dbReference>
<evidence type="ECO:0000313" key="3">
    <source>
        <dbReference type="Proteomes" id="UP001652700"/>
    </source>
</evidence>
<feature type="transmembrane region" description="Helical" evidence="1">
    <location>
        <begin position="20"/>
        <end position="44"/>
    </location>
</feature>
<evidence type="ECO:0000256" key="1">
    <source>
        <dbReference type="SAM" id="Phobius"/>
    </source>
</evidence>
<dbReference type="GO" id="GO:0007274">
    <property type="term" value="P:neuromuscular synaptic transmission"/>
    <property type="evidence" value="ECO:0007669"/>
    <property type="project" value="TreeGrafter"/>
</dbReference>
<reference evidence="2" key="2">
    <citation type="submission" date="2025-05" db="UniProtKB">
        <authorList>
            <consortium name="EnsemblMetazoa"/>
        </authorList>
    </citation>
    <scope>IDENTIFICATION</scope>
</reference>
<gene>
    <name evidence="4" type="primary">LOC114331846</name>
</gene>
<dbReference type="Pfam" id="PF15993">
    <property type="entry name" value="Fuseless"/>
    <property type="match status" value="1"/>
</dbReference>
<dbReference type="Proteomes" id="UP001652700">
    <property type="component" value="Unplaced"/>
</dbReference>
<feature type="transmembrane region" description="Helical" evidence="1">
    <location>
        <begin position="225"/>
        <end position="244"/>
    </location>
</feature>
<dbReference type="PANTHER" id="PTHR35270">
    <property type="entry name" value="FUSELESS, ISOFORM A"/>
    <property type="match status" value="1"/>
</dbReference>
<accession>A0A6P7FWR3</accession>
<feature type="transmembrane region" description="Helical" evidence="1">
    <location>
        <begin position="187"/>
        <end position="213"/>
    </location>
</feature>
<keyword evidence="3" id="KW-1185">Reference proteome</keyword>
<feature type="transmembrane region" description="Helical" evidence="1">
    <location>
        <begin position="264"/>
        <end position="283"/>
    </location>
</feature>
<reference evidence="4" key="1">
    <citation type="submission" date="2025-04" db="UniProtKB">
        <authorList>
            <consortium name="RefSeq"/>
        </authorList>
    </citation>
    <scope>IDENTIFICATION</scope>
    <source>
        <tissue evidence="4">Whole insect</tissue>
    </source>
</reference>